<dbReference type="eggNOG" id="KOG1187">
    <property type="taxonomic scope" value="Eukaryota"/>
</dbReference>
<dbReference type="PANTHER" id="PTHR23155:SF1149">
    <property type="entry name" value="OS04G0620950 PROTEIN"/>
    <property type="match status" value="1"/>
</dbReference>
<reference evidence="3" key="1">
    <citation type="submission" date="2015-04" db="UniProtKB">
        <authorList>
            <consortium name="EnsemblPlants"/>
        </authorList>
    </citation>
    <scope>IDENTIFICATION</scope>
    <source>
        <strain evidence="3">SL10</strain>
    </source>
</reference>
<dbReference type="InterPro" id="IPR058922">
    <property type="entry name" value="WHD_DRP"/>
</dbReference>
<keyword evidence="4" id="KW-1185">Reference proteome</keyword>
<dbReference type="Gene3D" id="1.10.10.10">
    <property type="entry name" value="Winged helix-like DNA-binding domain superfamily/Winged helix DNA-binding domain"/>
    <property type="match status" value="1"/>
</dbReference>
<dbReference type="HOGENOM" id="CLU_366554_0_0_1"/>
<keyword evidence="1" id="KW-0611">Plant defense</keyword>
<dbReference type="EnsemblPlants" id="ONIVA11G13010.2">
    <property type="protein sequence ID" value="ONIVA11G13010.2"/>
    <property type="gene ID" value="ONIVA11G13010"/>
</dbReference>
<dbReference type="CDD" id="cd00180">
    <property type="entry name" value="PKc"/>
    <property type="match status" value="1"/>
</dbReference>
<dbReference type="Pfam" id="PF23559">
    <property type="entry name" value="WHD_DRP"/>
    <property type="match status" value="1"/>
</dbReference>
<accession>A0A0E0J1X3</accession>
<dbReference type="PANTHER" id="PTHR23155">
    <property type="entry name" value="DISEASE RESISTANCE PROTEIN RP"/>
    <property type="match status" value="1"/>
</dbReference>
<dbReference type="SUPFAM" id="SSF52058">
    <property type="entry name" value="L domain-like"/>
    <property type="match status" value="1"/>
</dbReference>
<dbReference type="Proteomes" id="UP000006591">
    <property type="component" value="Chromosome 11"/>
</dbReference>
<protein>
    <recommendedName>
        <fullName evidence="2">Protein kinase domain-containing protein</fullName>
    </recommendedName>
</protein>
<feature type="domain" description="Protein kinase" evidence="2">
    <location>
        <begin position="505"/>
        <end position="761"/>
    </location>
</feature>
<dbReference type="eggNOG" id="KOG4658">
    <property type="taxonomic scope" value="Eukaryota"/>
</dbReference>
<evidence type="ECO:0000313" key="3">
    <source>
        <dbReference type="EnsemblPlants" id="ONIVA11G13010.2"/>
    </source>
</evidence>
<evidence type="ECO:0000259" key="2">
    <source>
        <dbReference type="PROSITE" id="PS50011"/>
    </source>
</evidence>
<dbReference type="Gene3D" id="3.80.10.10">
    <property type="entry name" value="Ribonuclease Inhibitor"/>
    <property type="match status" value="1"/>
</dbReference>
<dbReference type="Pfam" id="PF00069">
    <property type="entry name" value="Pkinase"/>
    <property type="match status" value="1"/>
</dbReference>
<dbReference type="SUPFAM" id="SSF56112">
    <property type="entry name" value="Protein kinase-like (PK-like)"/>
    <property type="match status" value="1"/>
</dbReference>
<dbReference type="Gene3D" id="3.30.200.20">
    <property type="entry name" value="Phosphorylase Kinase, domain 1"/>
    <property type="match status" value="1"/>
</dbReference>
<dbReference type="Pfam" id="PF25019">
    <property type="entry name" value="LRR_R13L1-DRL21"/>
    <property type="match status" value="1"/>
</dbReference>
<dbReference type="InterPro" id="IPR011009">
    <property type="entry name" value="Kinase-like_dom_sf"/>
</dbReference>
<dbReference type="Gene3D" id="1.10.8.430">
    <property type="entry name" value="Helical domain of apoptotic protease-activating factors"/>
    <property type="match status" value="1"/>
</dbReference>
<reference evidence="3" key="2">
    <citation type="submission" date="2018-04" db="EMBL/GenBank/DDBJ databases">
        <title>OnivRS2 (Oryza nivara Reference Sequence Version 2).</title>
        <authorList>
            <person name="Zhang J."/>
            <person name="Kudrna D."/>
            <person name="Lee S."/>
            <person name="Talag J."/>
            <person name="Rajasekar S."/>
            <person name="Welchert J."/>
            <person name="Hsing Y.-I."/>
            <person name="Wing R.A."/>
        </authorList>
    </citation>
    <scope>NUCLEOTIDE SEQUENCE [LARGE SCALE GENOMIC DNA]</scope>
    <source>
        <strain evidence="3">SL10</strain>
    </source>
</reference>
<proteinExistence type="predicted"/>
<dbReference type="InterPro" id="IPR042197">
    <property type="entry name" value="Apaf_helical"/>
</dbReference>
<dbReference type="GO" id="GO:0004672">
    <property type="term" value="F:protein kinase activity"/>
    <property type="evidence" value="ECO:0007669"/>
    <property type="project" value="InterPro"/>
</dbReference>
<organism evidence="3">
    <name type="scientific">Oryza nivara</name>
    <name type="common">Indian wild rice</name>
    <name type="synonym">Oryza sativa f. spontanea</name>
    <dbReference type="NCBI Taxonomy" id="4536"/>
    <lineage>
        <taxon>Eukaryota</taxon>
        <taxon>Viridiplantae</taxon>
        <taxon>Streptophyta</taxon>
        <taxon>Embryophyta</taxon>
        <taxon>Tracheophyta</taxon>
        <taxon>Spermatophyta</taxon>
        <taxon>Magnoliopsida</taxon>
        <taxon>Liliopsida</taxon>
        <taxon>Poales</taxon>
        <taxon>Poaceae</taxon>
        <taxon>BOP clade</taxon>
        <taxon>Oryzoideae</taxon>
        <taxon>Oryzeae</taxon>
        <taxon>Oryzinae</taxon>
        <taxon>Oryza</taxon>
    </lineage>
</organism>
<dbReference type="InterPro" id="IPR036388">
    <property type="entry name" value="WH-like_DNA-bd_sf"/>
</dbReference>
<dbReference type="InterPro" id="IPR000719">
    <property type="entry name" value="Prot_kinase_dom"/>
</dbReference>
<dbReference type="InterPro" id="IPR027417">
    <property type="entry name" value="P-loop_NTPase"/>
</dbReference>
<dbReference type="AlphaFoldDB" id="A0A0E0J1X3"/>
<dbReference type="InterPro" id="IPR044974">
    <property type="entry name" value="Disease_R_plants"/>
</dbReference>
<dbReference type="Gene3D" id="1.10.510.10">
    <property type="entry name" value="Transferase(Phosphotransferase) domain 1"/>
    <property type="match status" value="1"/>
</dbReference>
<dbReference type="Gramene" id="ONIVA11G13010.2">
    <property type="protein sequence ID" value="ONIVA11G13010.2"/>
    <property type="gene ID" value="ONIVA11G13010"/>
</dbReference>
<dbReference type="GO" id="GO:0098542">
    <property type="term" value="P:defense response to other organism"/>
    <property type="evidence" value="ECO:0007669"/>
    <property type="project" value="TreeGrafter"/>
</dbReference>
<sequence length="761" mass="86385">MIGTVNAFQISGLDEKEFWQFFKACAFGKENYEGDPSLQSIGRQIAKALKGCPLAARSVGALLNRNVSYEHWKTIRDKWKSLQIKDDDFIPILKLSYDYLPSHLQRCFSYCSLFPEDHPFSAATLVQVWISQNFVQCEDIGKGLEETGLQYLGSLVDLGFFQKVDRHYVMHDLMHDLAQQVSAKECYTVRGLQSSTIRQGIRHLSIITTGDDNDKNTNFPTEKYEEILQKIRPLQKLRSLMLFGSSSVYLLKSIQTVCKEAKCLRLLRVCVLNTDISAIHTFLNPHHLRYLEFIRVSETKDMLVYGDYKDAAFPRALTSFYHLQVLDVGFSGNISVPAAMNNLVKLRHLIADAKVHFSIGGVGNMISLQKLKFKVQNISGFDIRQLQSMNKLVTLVISHLENVKTKDEANGARLIDKEYLKKLFLSWSVGCMSLEPERTKDVLEGLQPHHNLKALCIAGYTGPTSPTWLSSNLSVTSLQTIHLELTMMELINFSDEDLHKFTKGFSEKRLLGKPGAFGQVYKGRNKGNNYANCPRKVAIKISERKDEYVRIMWKQEINALSSISHANVINLVGFADTEEYYALVYERAKQDLEGFRASNKGELDAILLGVASGLEAIHSAGFVHWDIQLRNILLMKDNTVKIVDFGLATRKGEKMKSAQEKFDVFCFGNLIRELVLLERKEWSPTKCPRILLADICIVNNPDDRPSMATLVSKLKVPCSAMVNWLLKLEKCACIYNNIELENVDTIEEYDVVLYAQHTTRV</sequence>
<dbReference type="GO" id="GO:0005524">
    <property type="term" value="F:ATP binding"/>
    <property type="evidence" value="ECO:0007669"/>
    <property type="project" value="InterPro"/>
</dbReference>
<dbReference type="PROSITE" id="PS50011">
    <property type="entry name" value="PROTEIN_KINASE_DOM"/>
    <property type="match status" value="1"/>
</dbReference>
<dbReference type="InterPro" id="IPR056789">
    <property type="entry name" value="LRR_R13L1-DRL21"/>
</dbReference>
<name>A0A0E0J1X3_ORYNI</name>
<evidence type="ECO:0000256" key="1">
    <source>
        <dbReference type="ARBA" id="ARBA00022821"/>
    </source>
</evidence>
<dbReference type="InterPro" id="IPR032675">
    <property type="entry name" value="LRR_dom_sf"/>
</dbReference>
<dbReference type="SUPFAM" id="SSF52540">
    <property type="entry name" value="P-loop containing nucleoside triphosphate hydrolases"/>
    <property type="match status" value="1"/>
</dbReference>
<dbReference type="STRING" id="4536.A0A0E0J1X3"/>
<evidence type="ECO:0000313" key="4">
    <source>
        <dbReference type="Proteomes" id="UP000006591"/>
    </source>
</evidence>
<dbReference type="GO" id="GO:0043531">
    <property type="term" value="F:ADP binding"/>
    <property type="evidence" value="ECO:0007669"/>
    <property type="project" value="InterPro"/>
</dbReference>